<evidence type="ECO:0000313" key="3">
    <source>
        <dbReference type="EMBL" id="ETO31019.1"/>
    </source>
</evidence>
<dbReference type="Proteomes" id="UP000023152">
    <property type="component" value="Unassembled WGS sequence"/>
</dbReference>
<evidence type="ECO:0000313" key="4">
    <source>
        <dbReference type="Proteomes" id="UP000023152"/>
    </source>
</evidence>
<gene>
    <name evidence="3" type="ORF">RFI_06105</name>
</gene>
<sequence>RQIAENVYSKPKQLIKDIYTVFENSKKYNEAPTTWYVEAARLLNNFEDLINSRTVRGHWFPAKEFRNELTECPQCFNLCREVRMAQPNVNCGICNKAMNQVGFQCFNHTDANVHYFCKNCAHPLCPTCFENLTIPVSEFVE</sequence>
<reference evidence="3 4" key="1">
    <citation type="journal article" date="2013" name="Curr. Biol.">
        <title>The Genome of the Foraminiferan Reticulomyxa filosa.</title>
        <authorList>
            <person name="Glockner G."/>
            <person name="Hulsmann N."/>
            <person name="Schleicher M."/>
            <person name="Noegel A.A."/>
            <person name="Eichinger L."/>
            <person name="Gallinger C."/>
            <person name="Pawlowski J."/>
            <person name="Sierra R."/>
            <person name="Euteneuer U."/>
            <person name="Pillet L."/>
            <person name="Moustafa A."/>
            <person name="Platzer M."/>
            <person name="Groth M."/>
            <person name="Szafranski K."/>
            <person name="Schliwa M."/>
        </authorList>
    </citation>
    <scope>NUCLEOTIDE SEQUENCE [LARGE SCALE GENOMIC DNA]</scope>
</reference>
<proteinExistence type="predicted"/>
<feature type="non-terminal residue" evidence="3">
    <location>
        <position position="1"/>
    </location>
</feature>
<feature type="domain" description="Bromo" evidence="2">
    <location>
        <begin position="2"/>
        <end position="40"/>
    </location>
</feature>
<dbReference type="AlphaFoldDB" id="X6NYV4"/>
<dbReference type="Pfam" id="PF00439">
    <property type="entry name" value="Bromodomain"/>
    <property type="match status" value="1"/>
</dbReference>
<dbReference type="InterPro" id="IPR036427">
    <property type="entry name" value="Bromodomain-like_sf"/>
</dbReference>
<dbReference type="SUPFAM" id="SSF47370">
    <property type="entry name" value="Bromodomain"/>
    <property type="match status" value="1"/>
</dbReference>
<keyword evidence="1" id="KW-0103">Bromodomain</keyword>
<accession>X6NYV4</accession>
<dbReference type="InterPro" id="IPR001487">
    <property type="entry name" value="Bromodomain"/>
</dbReference>
<dbReference type="Gene3D" id="1.20.920.10">
    <property type="entry name" value="Bromodomain-like"/>
    <property type="match status" value="1"/>
</dbReference>
<keyword evidence="4" id="KW-1185">Reference proteome</keyword>
<comment type="caution">
    <text evidence="3">The sequence shown here is derived from an EMBL/GenBank/DDBJ whole genome shotgun (WGS) entry which is preliminary data.</text>
</comment>
<organism evidence="3 4">
    <name type="scientific">Reticulomyxa filosa</name>
    <dbReference type="NCBI Taxonomy" id="46433"/>
    <lineage>
        <taxon>Eukaryota</taxon>
        <taxon>Sar</taxon>
        <taxon>Rhizaria</taxon>
        <taxon>Retaria</taxon>
        <taxon>Foraminifera</taxon>
        <taxon>Monothalamids</taxon>
        <taxon>Reticulomyxidae</taxon>
        <taxon>Reticulomyxa</taxon>
    </lineage>
</organism>
<dbReference type="EMBL" id="ASPP01005180">
    <property type="protein sequence ID" value="ETO31019.1"/>
    <property type="molecule type" value="Genomic_DNA"/>
</dbReference>
<evidence type="ECO:0000256" key="1">
    <source>
        <dbReference type="ARBA" id="ARBA00023117"/>
    </source>
</evidence>
<evidence type="ECO:0000259" key="2">
    <source>
        <dbReference type="Pfam" id="PF00439"/>
    </source>
</evidence>
<protein>
    <recommendedName>
        <fullName evidence="2">Bromo domain-containing protein</fullName>
    </recommendedName>
</protein>
<name>X6NYV4_RETFI</name>